<gene>
    <name evidence="4" type="ORF">ENN90_11220</name>
</gene>
<dbReference type="SUPFAM" id="SSF74650">
    <property type="entry name" value="Galactose mutarotase-like"/>
    <property type="match status" value="1"/>
</dbReference>
<evidence type="ECO:0000256" key="1">
    <source>
        <dbReference type="ARBA" id="ARBA00001913"/>
    </source>
</evidence>
<dbReference type="InterPro" id="IPR014718">
    <property type="entry name" value="GH-type_carb-bd"/>
</dbReference>
<dbReference type="Gene3D" id="2.70.98.10">
    <property type="match status" value="1"/>
</dbReference>
<dbReference type="Pfam" id="PF01263">
    <property type="entry name" value="Aldose_epim"/>
    <property type="match status" value="1"/>
</dbReference>
<evidence type="ECO:0000256" key="2">
    <source>
        <dbReference type="ARBA" id="ARBA00011245"/>
    </source>
</evidence>
<accession>A0A831LNT8</accession>
<dbReference type="GO" id="GO:0030246">
    <property type="term" value="F:carbohydrate binding"/>
    <property type="evidence" value="ECO:0007669"/>
    <property type="project" value="InterPro"/>
</dbReference>
<dbReference type="PANTHER" id="PTHR10091">
    <property type="entry name" value="ALDOSE-1-EPIMERASE"/>
    <property type="match status" value="1"/>
</dbReference>
<comment type="subunit">
    <text evidence="2">Monomer.</text>
</comment>
<dbReference type="AlphaFoldDB" id="A0A831LNT8"/>
<name>A0A831LNT8_9BACT</name>
<dbReference type="InterPro" id="IPR008183">
    <property type="entry name" value="Aldose_1/G6P_1-epimerase"/>
</dbReference>
<dbReference type="GO" id="GO:0004034">
    <property type="term" value="F:aldose 1-epimerase activity"/>
    <property type="evidence" value="ECO:0007669"/>
    <property type="project" value="TreeGrafter"/>
</dbReference>
<dbReference type="Proteomes" id="UP000886047">
    <property type="component" value="Unassembled WGS sequence"/>
</dbReference>
<reference evidence="4" key="1">
    <citation type="journal article" date="2020" name="mSystems">
        <title>Genome- and Community-Level Interaction Insights into Carbon Utilization and Element Cycling Functions of Hydrothermarchaeota in Hydrothermal Sediment.</title>
        <authorList>
            <person name="Zhou Z."/>
            <person name="Liu Y."/>
            <person name="Xu W."/>
            <person name="Pan J."/>
            <person name="Luo Z.H."/>
            <person name="Li M."/>
        </authorList>
    </citation>
    <scope>NUCLEOTIDE SEQUENCE [LARGE SCALE GENOMIC DNA]</scope>
    <source>
        <strain evidence="4">SpSt-1217</strain>
    </source>
</reference>
<dbReference type="EMBL" id="DSDK01000618">
    <property type="protein sequence ID" value="HDR52169.1"/>
    <property type="molecule type" value="Genomic_DNA"/>
</dbReference>
<sequence>MIMSYLSYVFVFLLVITSCSSETKSKIDMPYSKSNFEGVINGKTTRMFTMENENGMVVTLTNYGAKIVSVYVVDKKGNFDDVLLGFNSIDEYQMYGASHGAVVGPFANRIANAR</sequence>
<organism evidence="4">
    <name type="scientific">Mariniphaga anaerophila</name>
    <dbReference type="NCBI Taxonomy" id="1484053"/>
    <lineage>
        <taxon>Bacteria</taxon>
        <taxon>Pseudomonadati</taxon>
        <taxon>Bacteroidota</taxon>
        <taxon>Bacteroidia</taxon>
        <taxon>Marinilabiliales</taxon>
        <taxon>Prolixibacteraceae</taxon>
        <taxon>Mariniphaga</taxon>
    </lineage>
</organism>
<protein>
    <submittedName>
        <fullName evidence="4">Galactose-1-epimerase</fullName>
    </submittedName>
</protein>
<evidence type="ECO:0000256" key="3">
    <source>
        <dbReference type="ARBA" id="ARBA00022837"/>
    </source>
</evidence>
<evidence type="ECO:0000313" key="4">
    <source>
        <dbReference type="EMBL" id="HDR52169.1"/>
    </source>
</evidence>
<comment type="caution">
    <text evidence="4">The sequence shown here is derived from an EMBL/GenBank/DDBJ whole genome shotgun (WGS) entry which is preliminary data.</text>
</comment>
<keyword evidence="3" id="KW-0106">Calcium</keyword>
<comment type="cofactor">
    <cofactor evidence="1">
        <name>Ca(2+)</name>
        <dbReference type="ChEBI" id="CHEBI:29108"/>
    </cofactor>
</comment>
<dbReference type="PANTHER" id="PTHR10091:SF0">
    <property type="entry name" value="GALACTOSE MUTAROTASE"/>
    <property type="match status" value="1"/>
</dbReference>
<dbReference type="InterPro" id="IPR011013">
    <property type="entry name" value="Gal_mutarotase_sf_dom"/>
</dbReference>
<feature type="non-terminal residue" evidence="4">
    <location>
        <position position="114"/>
    </location>
</feature>
<dbReference type="GO" id="GO:0006006">
    <property type="term" value="P:glucose metabolic process"/>
    <property type="evidence" value="ECO:0007669"/>
    <property type="project" value="TreeGrafter"/>
</dbReference>
<dbReference type="GO" id="GO:0033499">
    <property type="term" value="P:galactose catabolic process via UDP-galactose, Leloir pathway"/>
    <property type="evidence" value="ECO:0007669"/>
    <property type="project" value="TreeGrafter"/>
</dbReference>
<proteinExistence type="predicted"/>